<dbReference type="Pfam" id="PF12973">
    <property type="entry name" value="Cupin_7"/>
    <property type="match status" value="1"/>
</dbReference>
<dbReference type="InterPro" id="IPR025979">
    <property type="entry name" value="ChrR-like_cupin_dom"/>
</dbReference>
<dbReference type="InterPro" id="IPR041916">
    <property type="entry name" value="Anti_sigma_zinc_sf"/>
</dbReference>
<organism evidence="4 5">
    <name type="scientific">Nitrospirillum iridis</name>
    <dbReference type="NCBI Taxonomy" id="765888"/>
    <lineage>
        <taxon>Bacteria</taxon>
        <taxon>Pseudomonadati</taxon>
        <taxon>Pseudomonadota</taxon>
        <taxon>Alphaproteobacteria</taxon>
        <taxon>Rhodospirillales</taxon>
        <taxon>Azospirillaceae</taxon>
        <taxon>Nitrospirillum</taxon>
    </lineage>
</organism>
<feature type="domain" description="ChrR-like cupin" evidence="2">
    <location>
        <begin position="106"/>
        <end position="192"/>
    </location>
</feature>
<dbReference type="SUPFAM" id="SSF51182">
    <property type="entry name" value="RmlC-like cupins"/>
    <property type="match status" value="1"/>
</dbReference>
<sequence length="217" mass="23084">MPLPTPTHHPDAELLARYAAGTLDHGPALIVATHLDFCPACRRHVRKWEALGGALLDTLPPAIMAPDALERTLARLTTGARTSPTASATTAGDPGLPPALRRERLAPWRFVAPGISGRAVQVDPAQGYKVMLFRVKAGMSIPMHGHRGLEYTCVIDGAFGDSLGHFGPGDMIAVDAAVDHEPTVSRQDGDCLCLIAVRGRLRIHSLLGRLAQTFAGL</sequence>
<evidence type="ECO:0000256" key="1">
    <source>
        <dbReference type="SAM" id="MobiDB-lite"/>
    </source>
</evidence>
<keyword evidence="5" id="KW-1185">Reference proteome</keyword>
<proteinExistence type="predicted"/>
<dbReference type="Gene3D" id="1.10.10.1320">
    <property type="entry name" value="Anti-sigma factor, zinc-finger domain"/>
    <property type="match status" value="1"/>
</dbReference>
<evidence type="ECO:0000259" key="2">
    <source>
        <dbReference type="Pfam" id="PF12973"/>
    </source>
</evidence>
<protein>
    <submittedName>
        <fullName evidence="4">Putative transcriptional regulator</fullName>
    </submittedName>
</protein>
<accession>A0A7X0B0D4</accession>
<dbReference type="CDD" id="cd20301">
    <property type="entry name" value="cupin_ChrR"/>
    <property type="match status" value="1"/>
</dbReference>
<name>A0A7X0B0D4_9PROT</name>
<evidence type="ECO:0000313" key="5">
    <source>
        <dbReference type="Proteomes" id="UP000539175"/>
    </source>
</evidence>
<dbReference type="InterPro" id="IPR014710">
    <property type="entry name" value="RmlC-like_jellyroll"/>
</dbReference>
<dbReference type="Gene3D" id="2.60.120.10">
    <property type="entry name" value="Jelly Rolls"/>
    <property type="match status" value="1"/>
</dbReference>
<evidence type="ECO:0000313" key="4">
    <source>
        <dbReference type="EMBL" id="MBB6251859.1"/>
    </source>
</evidence>
<comment type="caution">
    <text evidence="4">The sequence shown here is derived from an EMBL/GenBank/DDBJ whole genome shotgun (WGS) entry which is preliminary data.</text>
</comment>
<dbReference type="Pfam" id="PF13490">
    <property type="entry name" value="zf-HC2"/>
    <property type="match status" value="1"/>
</dbReference>
<feature type="domain" description="Putative zinc-finger" evidence="3">
    <location>
        <begin position="13"/>
        <end position="42"/>
    </location>
</feature>
<dbReference type="EMBL" id="JACIIZ010000006">
    <property type="protein sequence ID" value="MBB6251859.1"/>
    <property type="molecule type" value="Genomic_DNA"/>
</dbReference>
<feature type="compositionally biased region" description="Low complexity" evidence="1">
    <location>
        <begin position="79"/>
        <end position="92"/>
    </location>
</feature>
<dbReference type="InterPro" id="IPR011051">
    <property type="entry name" value="RmlC_Cupin_sf"/>
</dbReference>
<feature type="region of interest" description="Disordered" evidence="1">
    <location>
        <begin position="79"/>
        <end position="99"/>
    </location>
</feature>
<dbReference type="InterPro" id="IPR027383">
    <property type="entry name" value="Znf_put"/>
</dbReference>
<dbReference type="AlphaFoldDB" id="A0A7X0B0D4"/>
<reference evidence="4 5" key="1">
    <citation type="submission" date="2020-08" db="EMBL/GenBank/DDBJ databases">
        <title>Genomic Encyclopedia of Type Strains, Phase IV (KMG-IV): sequencing the most valuable type-strain genomes for metagenomic binning, comparative biology and taxonomic classification.</title>
        <authorList>
            <person name="Goeker M."/>
        </authorList>
    </citation>
    <scope>NUCLEOTIDE SEQUENCE [LARGE SCALE GENOMIC DNA]</scope>
    <source>
        <strain evidence="4 5">DSM 22198</strain>
    </source>
</reference>
<dbReference type="RefSeq" id="WP_184800695.1">
    <property type="nucleotide sequence ID" value="NZ_JACIIZ010000006.1"/>
</dbReference>
<evidence type="ECO:0000259" key="3">
    <source>
        <dbReference type="Pfam" id="PF13490"/>
    </source>
</evidence>
<dbReference type="InterPro" id="IPR012807">
    <property type="entry name" value="Anti-sigma_ChrR"/>
</dbReference>
<gene>
    <name evidence="4" type="ORF">FHS74_002419</name>
</gene>
<dbReference type="NCBIfam" id="TIGR02451">
    <property type="entry name" value="anti_sig_ChrR"/>
    <property type="match status" value="1"/>
</dbReference>
<dbReference type="Proteomes" id="UP000539175">
    <property type="component" value="Unassembled WGS sequence"/>
</dbReference>